<evidence type="ECO:0000313" key="1">
    <source>
        <dbReference type="EMBL" id="CAH1783794.1"/>
    </source>
</evidence>
<organism evidence="1 2">
    <name type="scientific">Owenia fusiformis</name>
    <name type="common">Polychaete worm</name>
    <dbReference type="NCBI Taxonomy" id="6347"/>
    <lineage>
        <taxon>Eukaryota</taxon>
        <taxon>Metazoa</taxon>
        <taxon>Spiralia</taxon>
        <taxon>Lophotrochozoa</taxon>
        <taxon>Annelida</taxon>
        <taxon>Polychaeta</taxon>
        <taxon>Sedentaria</taxon>
        <taxon>Canalipalpata</taxon>
        <taxon>Sabellida</taxon>
        <taxon>Oweniida</taxon>
        <taxon>Oweniidae</taxon>
        <taxon>Owenia</taxon>
    </lineage>
</organism>
<comment type="caution">
    <text evidence="1">The sequence shown here is derived from an EMBL/GenBank/DDBJ whole genome shotgun (WGS) entry which is preliminary data.</text>
</comment>
<name>A0A8S4NUY6_OWEFU</name>
<evidence type="ECO:0000313" key="2">
    <source>
        <dbReference type="Proteomes" id="UP000749559"/>
    </source>
</evidence>
<gene>
    <name evidence="1" type="ORF">OFUS_LOCUS10094</name>
</gene>
<proteinExistence type="predicted"/>
<dbReference type="EMBL" id="CAIIXF020000005">
    <property type="protein sequence ID" value="CAH1783794.1"/>
    <property type="molecule type" value="Genomic_DNA"/>
</dbReference>
<feature type="non-terminal residue" evidence="1">
    <location>
        <position position="1"/>
    </location>
</feature>
<sequence length="99" mass="10833">YIRPCLKVPFPFPFRPVTFGGSLQTATTTSASPAFERGGKVLASRNQRSAFPARNRATRGKLLSHTHFRTHSEATDIHPQFPAGDLVAHPSCCELGIQD</sequence>
<reference evidence="1" key="1">
    <citation type="submission" date="2022-03" db="EMBL/GenBank/DDBJ databases">
        <authorList>
            <person name="Martin C."/>
        </authorList>
    </citation>
    <scope>NUCLEOTIDE SEQUENCE</scope>
</reference>
<keyword evidence="2" id="KW-1185">Reference proteome</keyword>
<dbReference type="Proteomes" id="UP000749559">
    <property type="component" value="Unassembled WGS sequence"/>
</dbReference>
<protein>
    <submittedName>
        <fullName evidence="1">Uncharacterized protein</fullName>
    </submittedName>
</protein>
<dbReference type="AlphaFoldDB" id="A0A8S4NUY6"/>
<accession>A0A8S4NUY6</accession>